<accession>A0A1H8GYJ6</accession>
<protein>
    <submittedName>
        <fullName evidence="1">Uncharacterized protein</fullName>
    </submittedName>
</protein>
<keyword evidence="2" id="KW-1185">Reference proteome</keyword>
<reference evidence="1 2" key="1">
    <citation type="submission" date="2016-10" db="EMBL/GenBank/DDBJ databases">
        <authorList>
            <person name="de Groot N.N."/>
        </authorList>
    </citation>
    <scope>NUCLEOTIDE SEQUENCE [LARGE SCALE GENOMIC DNA]</scope>
    <source>
        <strain evidence="1 2">CGMCC 1.10434</strain>
    </source>
</reference>
<gene>
    <name evidence="1" type="ORF">SAMN04488134_101204</name>
</gene>
<dbReference type="AlphaFoldDB" id="A0A1H8GYJ6"/>
<dbReference type="EMBL" id="FODJ01000001">
    <property type="protein sequence ID" value="SEN49036.1"/>
    <property type="molecule type" value="Genomic_DNA"/>
</dbReference>
<evidence type="ECO:0000313" key="2">
    <source>
        <dbReference type="Proteomes" id="UP000199300"/>
    </source>
</evidence>
<organism evidence="1 2">
    <name type="scientific">Amphibacillus marinus</name>
    <dbReference type="NCBI Taxonomy" id="872970"/>
    <lineage>
        <taxon>Bacteria</taxon>
        <taxon>Bacillati</taxon>
        <taxon>Bacillota</taxon>
        <taxon>Bacilli</taxon>
        <taxon>Bacillales</taxon>
        <taxon>Bacillaceae</taxon>
        <taxon>Amphibacillus</taxon>
    </lineage>
</organism>
<dbReference type="STRING" id="872970.SAMN04488134_101204"/>
<sequence length="39" mass="4516">MVDLTNFFGKGPVNDNEFDYKYKVFSVIKFTTVSQELGH</sequence>
<proteinExistence type="predicted"/>
<dbReference type="Proteomes" id="UP000199300">
    <property type="component" value="Unassembled WGS sequence"/>
</dbReference>
<evidence type="ECO:0000313" key="1">
    <source>
        <dbReference type="EMBL" id="SEN49036.1"/>
    </source>
</evidence>
<name>A0A1H8GYJ6_9BACI</name>